<dbReference type="Gene3D" id="3.30.200.20">
    <property type="entry name" value="Phosphorylase Kinase, domain 1"/>
    <property type="match status" value="1"/>
</dbReference>
<evidence type="ECO:0000259" key="6">
    <source>
        <dbReference type="Pfam" id="PF01636"/>
    </source>
</evidence>
<dbReference type="OrthoDB" id="25129at2759"/>
<keyword evidence="8" id="KW-1185">Reference proteome</keyword>
<name>A0A4U0XF54_9PEZI</name>
<evidence type="ECO:0000256" key="2">
    <source>
        <dbReference type="ARBA" id="ARBA00022679"/>
    </source>
</evidence>
<comment type="caution">
    <text evidence="7">The sequence shown here is derived from an EMBL/GenBank/DDBJ whole genome shotgun (WGS) entry which is preliminary data.</text>
</comment>
<proteinExistence type="inferred from homology"/>
<dbReference type="Proteomes" id="UP000308768">
    <property type="component" value="Unassembled WGS sequence"/>
</dbReference>
<evidence type="ECO:0000256" key="5">
    <source>
        <dbReference type="ARBA" id="ARBA00022840"/>
    </source>
</evidence>
<reference evidence="7 8" key="1">
    <citation type="submission" date="2017-03" db="EMBL/GenBank/DDBJ databases">
        <title>Genomes of endolithic fungi from Antarctica.</title>
        <authorList>
            <person name="Coleine C."/>
            <person name="Masonjones S."/>
            <person name="Stajich J.E."/>
        </authorList>
    </citation>
    <scope>NUCLEOTIDE SEQUENCE [LARGE SCALE GENOMIC DNA]</scope>
    <source>
        <strain evidence="7 8">CCFEE 5187</strain>
    </source>
</reference>
<dbReference type="AlphaFoldDB" id="A0A4U0XF54"/>
<dbReference type="InterPro" id="IPR011009">
    <property type="entry name" value="Kinase-like_dom_sf"/>
</dbReference>
<comment type="similarity">
    <text evidence="1">Belongs to the methylthioribose kinase family.</text>
</comment>
<dbReference type="Gene3D" id="3.90.1200.10">
    <property type="match status" value="1"/>
</dbReference>
<dbReference type="GO" id="GO:0005524">
    <property type="term" value="F:ATP binding"/>
    <property type="evidence" value="ECO:0007669"/>
    <property type="project" value="UniProtKB-KW"/>
</dbReference>
<dbReference type="SUPFAM" id="SSF56112">
    <property type="entry name" value="Protein kinase-like (PK-like)"/>
    <property type="match status" value="1"/>
</dbReference>
<accession>A0A4U0XF54</accession>
<gene>
    <name evidence="7" type="ORF">B0A49_06222</name>
</gene>
<dbReference type="InterPro" id="IPR002575">
    <property type="entry name" value="Aminoglycoside_PTrfase"/>
</dbReference>
<evidence type="ECO:0000313" key="8">
    <source>
        <dbReference type="Proteomes" id="UP000308768"/>
    </source>
</evidence>
<evidence type="ECO:0000256" key="1">
    <source>
        <dbReference type="ARBA" id="ARBA00010165"/>
    </source>
</evidence>
<feature type="domain" description="Aminoglycoside phosphotransferase" evidence="6">
    <location>
        <begin position="23"/>
        <end position="266"/>
    </location>
</feature>
<protein>
    <recommendedName>
        <fullName evidence="6">Aminoglycoside phosphotransferase domain-containing protein</fullName>
    </recommendedName>
</protein>
<keyword evidence="2" id="KW-0808">Transferase</keyword>
<evidence type="ECO:0000256" key="4">
    <source>
        <dbReference type="ARBA" id="ARBA00022777"/>
    </source>
</evidence>
<evidence type="ECO:0000313" key="7">
    <source>
        <dbReference type="EMBL" id="TKA74198.1"/>
    </source>
</evidence>
<keyword evidence="4" id="KW-0418">Kinase</keyword>
<dbReference type="Pfam" id="PF01636">
    <property type="entry name" value="APH"/>
    <property type="match status" value="1"/>
</dbReference>
<dbReference type="PANTHER" id="PTHR34273:SF2">
    <property type="entry name" value="METHYLTHIORIBOSE KINASE"/>
    <property type="match status" value="1"/>
</dbReference>
<dbReference type="GO" id="GO:0016301">
    <property type="term" value="F:kinase activity"/>
    <property type="evidence" value="ECO:0007669"/>
    <property type="project" value="UniProtKB-KW"/>
</dbReference>
<sequence length="326" mass="35640">MSITTDSDITSYLATLDIIPTTLSQLNGGTANFAWRIRDSTNRSIIIKHAEPYIRTNASIPFPTDRMDFEHAALTTLTLPPQPPIDVPIALPSVYHYSATRHVLLMSDGGPRTLKAAYTDPTLDIPALGRSLGTWLASLHASTKTTTTSVGDNQTAKSVYRYSYANLASALASHGFDASLGDEVDADYGRLLQTDDACLCHGDFWPGNIVLATASTPRPAAMVVDWELVRRGCGATDVGQFAAEAYLLDRFCGNRGLCAAFLDAYALAADERGALERKWWGREETRGAMTTRKTITTYWFHHSEPFIAKAHRESHGTVRDIAIDKG</sequence>
<dbReference type="PANTHER" id="PTHR34273">
    <property type="entry name" value="METHYLTHIORIBOSE KINASE"/>
    <property type="match status" value="1"/>
</dbReference>
<organism evidence="7 8">
    <name type="scientific">Cryomyces minteri</name>
    <dbReference type="NCBI Taxonomy" id="331657"/>
    <lineage>
        <taxon>Eukaryota</taxon>
        <taxon>Fungi</taxon>
        <taxon>Dikarya</taxon>
        <taxon>Ascomycota</taxon>
        <taxon>Pezizomycotina</taxon>
        <taxon>Dothideomycetes</taxon>
        <taxon>Dothideomycetes incertae sedis</taxon>
        <taxon>Cryomyces</taxon>
    </lineage>
</organism>
<keyword evidence="5" id="KW-0067">ATP-binding</keyword>
<evidence type="ECO:0000256" key="3">
    <source>
        <dbReference type="ARBA" id="ARBA00022741"/>
    </source>
</evidence>
<dbReference type="EMBL" id="NAJN01000377">
    <property type="protein sequence ID" value="TKA74198.1"/>
    <property type="molecule type" value="Genomic_DNA"/>
</dbReference>
<keyword evidence="3" id="KW-0547">Nucleotide-binding</keyword>